<sequence length="258" mass="30188">MPKRPYRPVVRDEYTEKQRLYGLLQAYDALREILYVYCQDVLHPRKDLNIIYIREVVPAIKNLAGGLKIKLPSYYLPFGDLNTAQSDFHRQGLTTNDVIMRVNEVYGKIKNEVERIDATFSTPMPEIEKMVEKVWKTIHADQIKEKAFYTNNVAKVFKKDGWWHISTKNLPESRLFKAGTLYGETMGFLGREWGYAYSQEVVIEQVTKGMDNNETPTGLQIKKAEKEFNRRLKAIKYPPVQLITNGTTWQLVFRYTHQ</sequence>
<evidence type="ECO:0000313" key="1">
    <source>
        <dbReference type="EMBL" id="OGG50396.1"/>
    </source>
</evidence>
<name>A0A1F6CMF2_9BACT</name>
<protein>
    <submittedName>
        <fullName evidence="1">Uncharacterized protein</fullName>
    </submittedName>
</protein>
<dbReference type="AlphaFoldDB" id="A0A1F6CMF2"/>
<comment type="caution">
    <text evidence="1">The sequence shown here is derived from an EMBL/GenBank/DDBJ whole genome shotgun (WGS) entry which is preliminary data.</text>
</comment>
<evidence type="ECO:0000313" key="2">
    <source>
        <dbReference type="Proteomes" id="UP000176445"/>
    </source>
</evidence>
<organism evidence="1 2">
    <name type="scientific">Candidatus Kaiserbacteria bacterium RIFCSPHIGHO2_01_FULL_54_36b</name>
    <dbReference type="NCBI Taxonomy" id="1798483"/>
    <lineage>
        <taxon>Bacteria</taxon>
        <taxon>Candidatus Kaiseribacteriota</taxon>
    </lineage>
</organism>
<dbReference type="EMBL" id="MFKW01000052">
    <property type="protein sequence ID" value="OGG50396.1"/>
    <property type="molecule type" value="Genomic_DNA"/>
</dbReference>
<reference evidence="1 2" key="1">
    <citation type="journal article" date="2016" name="Nat. Commun.">
        <title>Thousands of microbial genomes shed light on interconnected biogeochemical processes in an aquifer system.</title>
        <authorList>
            <person name="Anantharaman K."/>
            <person name="Brown C.T."/>
            <person name="Hug L.A."/>
            <person name="Sharon I."/>
            <person name="Castelle C.J."/>
            <person name="Probst A.J."/>
            <person name="Thomas B.C."/>
            <person name="Singh A."/>
            <person name="Wilkins M.J."/>
            <person name="Karaoz U."/>
            <person name="Brodie E.L."/>
            <person name="Williams K.H."/>
            <person name="Hubbard S.S."/>
            <person name="Banfield J.F."/>
        </authorList>
    </citation>
    <scope>NUCLEOTIDE SEQUENCE [LARGE SCALE GENOMIC DNA]</scope>
</reference>
<gene>
    <name evidence="1" type="ORF">A2704_05670</name>
</gene>
<proteinExistence type="predicted"/>
<accession>A0A1F6CMF2</accession>
<dbReference type="Proteomes" id="UP000176445">
    <property type="component" value="Unassembled WGS sequence"/>
</dbReference>